<gene>
    <name evidence="2" type="ORF">C6N75_07290</name>
</gene>
<accession>A0A2S9PZJ7</accession>
<dbReference type="Proteomes" id="UP000239322">
    <property type="component" value="Unassembled WGS sequence"/>
</dbReference>
<name>A0A2S9PZJ7_9ACTN</name>
<keyword evidence="3" id="KW-1185">Reference proteome</keyword>
<feature type="region of interest" description="Disordered" evidence="1">
    <location>
        <begin position="1"/>
        <end position="23"/>
    </location>
</feature>
<reference evidence="2 3" key="1">
    <citation type="submission" date="2018-03" db="EMBL/GenBank/DDBJ databases">
        <title>Novel Streptomyces sp. from soil.</title>
        <authorList>
            <person name="Tan G.Y.A."/>
            <person name="Lee Z.Y."/>
        </authorList>
    </citation>
    <scope>NUCLEOTIDE SEQUENCE [LARGE SCALE GENOMIC DNA]</scope>
    <source>
        <strain evidence="2 3">ST5x</strain>
    </source>
</reference>
<sequence>TPDHAEPASARHVAPDEPRATPGQRAAAEAVLRAAAAVLETGADGAGGVAQAEVLRAAHAARLDGLHRAAATAVAAVNGLRAARAADPAYRLADLAGRLRELLATVHRLPSATGAELTALRGTARRAYAPEGSLRLHGLFCEPVVTAGGHAGAVAWTADPEGRLHTVSDVAPGGPARATGAADRAVRLGDTALTHRRLASEGLVVSGATVSEDGRLGAGAGVRAVRARGAGWHEDPLDRLWAEPAADQAVRALSGHRHGLLFLDLVITGAVREAAGDCLLADCGGVAVRLTAADDHPALAYRENIRSLATCPGTPLRAIARLIPAPHARAGLLAVTHPTEPGARLDLGLDRLQRADLPPPAPHHPPGGAASDPAVDQAPVHLLRRRVHQAVSGGRRMLALDRDAAADARLLRRQGLATAADLLGTLHAAAADRDRDTFGRLLPADTAHFARSWLAAAVYTEELDRALCAAAWGAAV</sequence>
<evidence type="ECO:0000256" key="1">
    <source>
        <dbReference type="SAM" id="MobiDB-lite"/>
    </source>
</evidence>
<dbReference type="EMBL" id="PVLV01000096">
    <property type="protein sequence ID" value="PRH79849.1"/>
    <property type="molecule type" value="Genomic_DNA"/>
</dbReference>
<evidence type="ECO:0000313" key="3">
    <source>
        <dbReference type="Proteomes" id="UP000239322"/>
    </source>
</evidence>
<protein>
    <submittedName>
        <fullName evidence="2">Uncharacterized protein</fullName>
    </submittedName>
</protein>
<comment type="caution">
    <text evidence="2">The sequence shown here is derived from an EMBL/GenBank/DDBJ whole genome shotgun (WGS) entry which is preliminary data.</text>
</comment>
<dbReference type="AlphaFoldDB" id="A0A2S9PZJ7"/>
<dbReference type="RefSeq" id="WP_105868029.1">
    <property type="nucleotide sequence ID" value="NZ_PVLV01000096.1"/>
</dbReference>
<feature type="non-terminal residue" evidence="2">
    <location>
        <position position="1"/>
    </location>
</feature>
<feature type="region of interest" description="Disordered" evidence="1">
    <location>
        <begin position="353"/>
        <end position="374"/>
    </location>
</feature>
<organism evidence="2 3">
    <name type="scientific">Streptomyces solincola</name>
    <dbReference type="NCBI Taxonomy" id="2100817"/>
    <lineage>
        <taxon>Bacteria</taxon>
        <taxon>Bacillati</taxon>
        <taxon>Actinomycetota</taxon>
        <taxon>Actinomycetes</taxon>
        <taxon>Kitasatosporales</taxon>
        <taxon>Streptomycetaceae</taxon>
        <taxon>Streptomyces</taxon>
    </lineage>
</organism>
<proteinExistence type="predicted"/>
<evidence type="ECO:0000313" key="2">
    <source>
        <dbReference type="EMBL" id="PRH79849.1"/>
    </source>
</evidence>